<dbReference type="InterPro" id="IPR037004">
    <property type="entry name" value="Exonuc_VII_ssu_sf"/>
</dbReference>
<comment type="similarity">
    <text evidence="1 6">Belongs to the XseB family.</text>
</comment>
<evidence type="ECO:0000256" key="1">
    <source>
        <dbReference type="ARBA" id="ARBA00009998"/>
    </source>
</evidence>
<dbReference type="Proteomes" id="UP000017548">
    <property type="component" value="Unassembled WGS sequence"/>
</dbReference>
<dbReference type="SUPFAM" id="SSF116842">
    <property type="entry name" value="XseB-like"/>
    <property type="match status" value="1"/>
</dbReference>
<dbReference type="NCBIfam" id="NF002140">
    <property type="entry name" value="PRK00977.1-4"/>
    <property type="match status" value="1"/>
</dbReference>
<dbReference type="PANTHER" id="PTHR34137:SF1">
    <property type="entry name" value="EXODEOXYRIBONUCLEASE 7 SMALL SUBUNIT"/>
    <property type="match status" value="1"/>
</dbReference>
<reference evidence="7 8" key="1">
    <citation type="journal article" date="2013" name="Genome Announc.">
        <title>Draft Genome Sequence of Shewanella decolorationis S12, a Dye-Degrading Bacterium Isolated from a Wastewater Treatment Plant.</title>
        <authorList>
            <person name="Xu M."/>
            <person name="Fang Y."/>
            <person name="Liu J."/>
            <person name="Chen X."/>
            <person name="Sun G."/>
            <person name="Guo J."/>
            <person name="Hua Z."/>
            <person name="Tu Q."/>
            <person name="Wu L."/>
            <person name="Zhou J."/>
            <person name="Liu X."/>
        </authorList>
    </citation>
    <scope>NUCLEOTIDE SEQUENCE [LARGE SCALE GENOMIC DNA]</scope>
    <source>
        <strain evidence="7 8">S12</strain>
    </source>
</reference>
<comment type="caution">
    <text evidence="7">The sequence shown here is derived from an EMBL/GenBank/DDBJ whole genome shotgun (WGS) entry which is preliminary data.</text>
</comment>
<keyword evidence="8" id="KW-1185">Reference proteome</keyword>
<evidence type="ECO:0000256" key="2">
    <source>
        <dbReference type="ARBA" id="ARBA00022490"/>
    </source>
</evidence>
<comment type="function">
    <text evidence="6">Bidirectionally degrades single-stranded DNA into large acid-insoluble oligonucleotides, which are then degraded further into small acid-soluble oligonucleotides.</text>
</comment>
<dbReference type="HAMAP" id="MF_00337">
    <property type="entry name" value="Exonuc_7_S"/>
    <property type="match status" value="1"/>
</dbReference>
<keyword evidence="3 6" id="KW-0540">Nuclease</keyword>
<evidence type="ECO:0000256" key="5">
    <source>
        <dbReference type="ARBA" id="ARBA00022839"/>
    </source>
</evidence>
<dbReference type="NCBIfam" id="NF002137">
    <property type="entry name" value="PRK00977.1-1"/>
    <property type="match status" value="1"/>
</dbReference>
<evidence type="ECO:0000256" key="6">
    <source>
        <dbReference type="HAMAP-Rule" id="MF_00337"/>
    </source>
</evidence>
<dbReference type="Gene3D" id="1.10.287.1040">
    <property type="entry name" value="Exonuclease VII, small subunit"/>
    <property type="match status" value="1"/>
</dbReference>
<accession>A0ABN0PJ62</accession>
<dbReference type="EMBL" id="AXZL01000073">
    <property type="protein sequence ID" value="ESE40062.1"/>
    <property type="molecule type" value="Genomic_DNA"/>
</dbReference>
<evidence type="ECO:0000313" key="8">
    <source>
        <dbReference type="Proteomes" id="UP000017548"/>
    </source>
</evidence>
<dbReference type="Pfam" id="PF02609">
    <property type="entry name" value="Exonuc_VII_S"/>
    <property type="match status" value="1"/>
</dbReference>
<gene>
    <name evidence="6" type="primary">xseB</name>
    <name evidence="7" type="ORF">SHD_3191</name>
</gene>
<dbReference type="EC" id="3.1.11.6" evidence="6"/>
<comment type="subcellular location">
    <subcellularLocation>
        <location evidence="6">Cytoplasm</location>
    </subcellularLocation>
</comment>
<evidence type="ECO:0000256" key="3">
    <source>
        <dbReference type="ARBA" id="ARBA00022722"/>
    </source>
</evidence>
<name>A0ABN0PJ62_9GAMM</name>
<comment type="catalytic activity">
    <reaction evidence="6">
        <text>Exonucleolytic cleavage in either 5'- to 3'- or 3'- to 5'-direction to yield nucleoside 5'-phosphates.</text>
        <dbReference type="EC" id="3.1.11.6"/>
    </reaction>
</comment>
<evidence type="ECO:0000313" key="7">
    <source>
        <dbReference type="EMBL" id="ESE40062.1"/>
    </source>
</evidence>
<keyword evidence="5 6" id="KW-0269">Exonuclease</keyword>
<dbReference type="NCBIfam" id="TIGR01280">
    <property type="entry name" value="xseB"/>
    <property type="match status" value="1"/>
</dbReference>
<evidence type="ECO:0000256" key="4">
    <source>
        <dbReference type="ARBA" id="ARBA00022801"/>
    </source>
</evidence>
<keyword evidence="2 6" id="KW-0963">Cytoplasm</keyword>
<protein>
    <recommendedName>
        <fullName evidence="6">Exodeoxyribonuclease 7 small subunit</fullName>
        <ecNumber evidence="6">3.1.11.6</ecNumber>
    </recommendedName>
    <alternativeName>
        <fullName evidence="6">Exodeoxyribonuclease VII small subunit</fullName>
        <shortName evidence="6">Exonuclease VII small subunit</shortName>
    </alternativeName>
</protein>
<sequence length="96" mass="10664">MGRPDIPCVRSFKGIINVAKKPENLSFEESLGELERIVAELEQGDVSLDDALKQFERGINLVRNSQAKLEQAQQKVAILLKQDENAPLSPYAVEGE</sequence>
<dbReference type="InterPro" id="IPR003761">
    <property type="entry name" value="Exonuc_VII_S"/>
</dbReference>
<dbReference type="PANTHER" id="PTHR34137">
    <property type="entry name" value="EXODEOXYRIBONUCLEASE 7 SMALL SUBUNIT"/>
    <property type="match status" value="1"/>
</dbReference>
<keyword evidence="4 6" id="KW-0378">Hydrolase</keyword>
<proteinExistence type="inferred from homology"/>
<organism evidence="7 8">
    <name type="scientific">Shewanella decolorationis S12</name>
    <dbReference type="NCBI Taxonomy" id="1353536"/>
    <lineage>
        <taxon>Bacteria</taxon>
        <taxon>Pseudomonadati</taxon>
        <taxon>Pseudomonadota</taxon>
        <taxon>Gammaproteobacteria</taxon>
        <taxon>Alteromonadales</taxon>
        <taxon>Shewanellaceae</taxon>
        <taxon>Shewanella</taxon>
    </lineage>
</organism>
<comment type="subunit">
    <text evidence="6">Heterooligomer composed of large and small subunits.</text>
</comment>